<dbReference type="PRINTS" id="PR00412">
    <property type="entry name" value="EPOXHYDRLASE"/>
</dbReference>
<reference evidence="3 4" key="1">
    <citation type="submission" date="2016-01" db="EMBL/GenBank/DDBJ databases">
        <title>Draft genome sequence of Clavibacter michiganensis subsp. tessellarius DOAB 609.</title>
        <authorList>
            <person name="Tambong J.T."/>
        </authorList>
    </citation>
    <scope>NUCLEOTIDE SEQUENCE [LARGE SCALE GENOMIC DNA]</scope>
    <source>
        <strain evidence="3 4">DOAB 609</strain>
    </source>
</reference>
<keyword evidence="3" id="KW-0378">Hydrolase</keyword>
<dbReference type="PANTHER" id="PTHR43689">
    <property type="entry name" value="HYDROLASE"/>
    <property type="match status" value="1"/>
</dbReference>
<dbReference type="Gene3D" id="3.40.50.1820">
    <property type="entry name" value="alpha/beta hydrolase"/>
    <property type="match status" value="1"/>
</dbReference>
<dbReference type="Proteomes" id="UP000076218">
    <property type="component" value="Unassembled WGS sequence"/>
</dbReference>
<name>A0A154V4Y7_9MICO</name>
<sequence>MTRPLPGYSPLELDPDPRAAGLVRGTTPTPLGVVRHHHVARRGSDTATVLLHGAAGSWTTWTPLLRTARDAGVPFADVVAIDLPGWGGSALDAADADATVDAIADAVTRVVDGLGYARWRLVGHSMGGFIALHLAARDPARAVSVALVSPTTYSVIRSVAHPVRAFRVIPGFTMMLGIMRTMRRLGRPGTALIRGVGRIRLMRAIALPLFAHGWRVRRSIVDAIATEARPRAFSLAAEVTRGYDADGLWARIACPVVAVRGDDDVFVSRDDLDLLARVVPDLRSAVIPDAGHFAHVERPAETLRALGLAAAGAAGPA</sequence>
<accession>A0A154V4Y7</accession>
<dbReference type="PRINTS" id="PR00111">
    <property type="entry name" value="ABHYDROLASE"/>
</dbReference>
<protein>
    <submittedName>
        <fullName evidence="3">Hydrolase</fullName>
    </submittedName>
</protein>
<dbReference type="PANTHER" id="PTHR43689:SF8">
    <property type="entry name" value="ALPHA_BETA-HYDROLASES SUPERFAMILY PROTEIN"/>
    <property type="match status" value="1"/>
</dbReference>
<dbReference type="RefSeq" id="WP_063070310.1">
    <property type="nucleotide sequence ID" value="NZ_LQXA01000005.1"/>
</dbReference>
<evidence type="ECO:0000256" key="1">
    <source>
        <dbReference type="SAM" id="MobiDB-lite"/>
    </source>
</evidence>
<evidence type="ECO:0000259" key="2">
    <source>
        <dbReference type="Pfam" id="PF12697"/>
    </source>
</evidence>
<dbReference type="Pfam" id="PF12697">
    <property type="entry name" value="Abhydrolase_6"/>
    <property type="match status" value="1"/>
</dbReference>
<dbReference type="InterPro" id="IPR000073">
    <property type="entry name" value="AB_hydrolase_1"/>
</dbReference>
<gene>
    <name evidence="3" type="ORF">AWH51_03065</name>
</gene>
<dbReference type="AlphaFoldDB" id="A0A154V4Y7"/>
<dbReference type="InterPro" id="IPR029058">
    <property type="entry name" value="AB_hydrolase_fold"/>
</dbReference>
<organism evidence="3 4">
    <name type="scientific">Clavibacter tessellarius</name>
    <dbReference type="NCBI Taxonomy" id="31965"/>
    <lineage>
        <taxon>Bacteria</taxon>
        <taxon>Bacillati</taxon>
        <taxon>Actinomycetota</taxon>
        <taxon>Actinomycetes</taxon>
        <taxon>Micrococcales</taxon>
        <taxon>Microbacteriaceae</taxon>
        <taxon>Clavibacter</taxon>
    </lineage>
</organism>
<dbReference type="InterPro" id="IPR000639">
    <property type="entry name" value="Epox_hydrolase-like"/>
</dbReference>
<feature type="region of interest" description="Disordered" evidence="1">
    <location>
        <begin position="1"/>
        <end position="21"/>
    </location>
</feature>
<dbReference type="OrthoDB" id="27092at2"/>
<evidence type="ECO:0000313" key="3">
    <source>
        <dbReference type="EMBL" id="KZC96438.1"/>
    </source>
</evidence>
<proteinExistence type="predicted"/>
<comment type="caution">
    <text evidence="3">The sequence shown here is derived from an EMBL/GenBank/DDBJ whole genome shotgun (WGS) entry which is preliminary data.</text>
</comment>
<dbReference type="GO" id="GO:0016787">
    <property type="term" value="F:hydrolase activity"/>
    <property type="evidence" value="ECO:0007669"/>
    <property type="project" value="UniProtKB-KW"/>
</dbReference>
<dbReference type="STRING" id="31965.AWH51_03065"/>
<feature type="domain" description="AB hydrolase-1" evidence="2">
    <location>
        <begin position="49"/>
        <end position="304"/>
    </location>
</feature>
<evidence type="ECO:0000313" key="4">
    <source>
        <dbReference type="Proteomes" id="UP000076218"/>
    </source>
</evidence>
<dbReference type="EMBL" id="LQXA01000005">
    <property type="protein sequence ID" value="KZC96438.1"/>
    <property type="molecule type" value="Genomic_DNA"/>
</dbReference>
<dbReference type="SUPFAM" id="SSF53474">
    <property type="entry name" value="alpha/beta-Hydrolases"/>
    <property type="match status" value="1"/>
</dbReference>